<dbReference type="AlphaFoldDB" id="M4IWN3"/>
<sequence>MFATCIRTPKTIIIQIIPFLHHTWWNIKFATLEMFSLQTLSTFEYPGPEYNRSHLSDSSFGKMFPMMNQDDHDDDSQEKCHEPLFCASFLEGSEAEAEAKKKKKSSPDRETSEVEWRRYRGVRRRPWGKFTAEIRNPEKKKARLWLGTFDTPEQAALAYDRAAFKFHGSRAKVNFPLLIGCDDRSTMVPPMQKTTQEPHQPSSSMSSSSSSIENGHRKSNNHTLDHLSTTTNKVENDHDPLQDFHLYTPYDFLLNQEVVAPPNTTTTANMNETEDRKDNDSLWSIFLQSTVQSPTATVTSRAEEVGGFRDSMWDFQLNTVEPEELRMVEPPPETNTDVRTSEVGTDHDSFWDFQMDTLTDDDFFFF</sequence>
<dbReference type="EMBL" id="JQ797708">
    <property type="protein sequence ID" value="AGB07586.1"/>
    <property type="molecule type" value="mRNA"/>
</dbReference>
<accession>M4IWN3</accession>
<dbReference type="GO" id="GO:0009873">
    <property type="term" value="P:ethylene-activated signaling pathway"/>
    <property type="evidence" value="ECO:0007669"/>
    <property type="project" value="InterPro"/>
</dbReference>
<reference evidence="9" key="1">
    <citation type="journal article" date="2013" name="New Phytol.">
        <title>AaORA, a trichome-specific AP2/ERF transcription factor of Artemisia annua, is a positive regulator in the artemisinin biosynthetic pathway and in disease resistance to Botrytis cinerea.</title>
        <authorList>
            <person name="Lu X."/>
            <person name="Zhang L."/>
            <person name="Zhang F."/>
            <person name="Jiang W."/>
            <person name="Shen Q."/>
            <person name="Zhang L."/>
            <person name="Lv Z."/>
            <person name="Wang G."/>
            <person name="Tang K."/>
        </authorList>
    </citation>
    <scope>NUCLEOTIDE SEQUENCE</scope>
</reference>
<keyword evidence="6" id="KW-0539">Nucleus</keyword>
<dbReference type="PRINTS" id="PR00367">
    <property type="entry name" value="ETHRSPELEMNT"/>
</dbReference>
<feature type="compositionally biased region" description="Polar residues" evidence="7">
    <location>
        <begin position="192"/>
        <end position="201"/>
    </location>
</feature>
<keyword evidence="5" id="KW-0804">Transcription</keyword>
<dbReference type="SMR" id="M4IWN3"/>
<evidence type="ECO:0000313" key="9">
    <source>
        <dbReference type="EMBL" id="AGB07586.1"/>
    </source>
</evidence>
<dbReference type="InterPro" id="IPR036955">
    <property type="entry name" value="AP2/ERF_dom_sf"/>
</dbReference>
<dbReference type="PANTHER" id="PTHR31190:SF250">
    <property type="entry name" value="TRANSCRIPTION FACTOR AP2-EREBP FAMILY"/>
    <property type="match status" value="1"/>
</dbReference>
<name>M4IWN3_ARTAN</name>
<dbReference type="PANTHER" id="PTHR31190">
    <property type="entry name" value="DNA-BINDING DOMAIN"/>
    <property type="match status" value="1"/>
</dbReference>
<dbReference type="CDD" id="cd00018">
    <property type="entry name" value="AP2"/>
    <property type="match status" value="1"/>
</dbReference>
<feature type="region of interest" description="Disordered" evidence="7">
    <location>
        <begin position="188"/>
        <end position="224"/>
    </location>
</feature>
<dbReference type="GO" id="GO:0003700">
    <property type="term" value="F:DNA-binding transcription factor activity"/>
    <property type="evidence" value="ECO:0007669"/>
    <property type="project" value="InterPro"/>
</dbReference>
<dbReference type="Gene3D" id="3.30.730.10">
    <property type="entry name" value="AP2/ERF domain"/>
    <property type="match status" value="1"/>
</dbReference>
<dbReference type="GO" id="GO:0006952">
    <property type="term" value="P:defense response"/>
    <property type="evidence" value="ECO:0007669"/>
    <property type="project" value="UniProtKB-KW"/>
</dbReference>
<feature type="compositionally biased region" description="Low complexity" evidence="7">
    <location>
        <begin position="202"/>
        <end position="211"/>
    </location>
</feature>
<keyword evidence="2" id="KW-0611">Plant defense</keyword>
<evidence type="ECO:0000256" key="4">
    <source>
        <dbReference type="ARBA" id="ARBA00023125"/>
    </source>
</evidence>
<comment type="subcellular location">
    <subcellularLocation>
        <location evidence="1">Nucleus</location>
    </subcellularLocation>
</comment>
<protein>
    <submittedName>
        <fullName evidence="9">ORA</fullName>
    </submittedName>
</protein>
<dbReference type="InterPro" id="IPR044808">
    <property type="entry name" value="ERF_plant"/>
</dbReference>
<proteinExistence type="evidence at transcript level"/>
<dbReference type="InterPro" id="IPR001471">
    <property type="entry name" value="AP2/ERF_dom"/>
</dbReference>
<evidence type="ECO:0000259" key="8">
    <source>
        <dbReference type="SMART" id="SM00380"/>
    </source>
</evidence>
<evidence type="ECO:0000256" key="2">
    <source>
        <dbReference type="ARBA" id="ARBA00022821"/>
    </source>
</evidence>
<dbReference type="SMART" id="SM00380">
    <property type="entry name" value="AP2"/>
    <property type="match status" value="1"/>
</dbReference>
<evidence type="ECO:0000256" key="1">
    <source>
        <dbReference type="ARBA" id="ARBA00004123"/>
    </source>
</evidence>
<keyword evidence="3" id="KW-0805">Transcription regulation</keyword>
<dbReference type="InterPro" id="IPR016177">
    <property type="entry name" value="DNA-bd_dom_sf"/>
</dbReference>
<dbReference type="GO" id="GO:0003677">
    <property type="term" value="F:DNA binding"/>
    <property type="evidence" value="ECO:0007669"/>
    <property type="project" value="UniProtKB-KW"/>
</dbReference>
<evidence type="ECO:0000256" key="6">
    <source>
        <dbReference type="ARBA" id="ARBA00023242"/>
    </source>
</evidence>
<feature type="domain" description="AP2/ERF" evidence="8">
    <location>
        <begin position="118"/>
        <end position="182"/>
    </location>
</feature>
<dbReference type="SUPFAM" id="SSF54171">
    <property type="entry name" value="DNA-binding domain"/>
    <property type="match status" value="1"/>
</dbReference>
<keyword evidence="4" id="KW-0238">DNA-binding</keyword>
<dbReference type="GO" id="GO:0005634">
    <property type="term" value="C:nucleus"/>
    <property type="evidence" value="ECO:0007669"/>
    <property type="project" value="UniProtKB-SubCell"/>
</dbReference>
<dbReference type="FunFam" id="3.30.730.10:FF:000001">
    <property type="entry name" value="Ethylene-responsive transcription factor 2"/>
    <property type="match status" value="1"/>
</dbReference>
<dbReference type="Pfam" id="PF00847">
    <property type="entry name" value="AP2"/>
    <property type="match status" value="1"/>
</dbReference>
<evidence type="ECO:0000256" key="7">
    <source>
        <dbReference type="SAM" id="MobiDB-lite"/>
    </source>
</evidence>
<evidence type="ECO:0000256" key="3">
    <source>
        <dbReference type="ARBA" id="ARBA00023015"/>
    </source>
</evidence>
<organism evidence="9">
    <name type="scientific">Artemisia annua</name>
    <name type="common">Sweet wormwood</name>
    <dbReference type="NCBI Taxonomy" id="35608"/>
    <lineage>
        <taxon>Eukaryota</taxon>
        <taxon>Viridiplantae</taxon>
        <taxon>Streptophyta</taxon>
        <taxon>Embryophyta</taxon>
        <taxon>Tracheophyta</taxon>
        <taxon>Spermatophyta</taxon>
        <taxon>Magnoliopsida</taxon>
        <taxon>eudicotyledons</taxon>
        <taxon>Gunneridae</taxon>
        <taxon>Pentapetalae</taxon>
        <taxon>asterids</taxon>
        <taxon>campanulids</taxon>
        <taxon>Asterales</taxon>
        <taxon>Asteraceae</taxon>
        <taxon>Asteroideae</taxon>
        <taxon>Anthemideae</taxon>
        <taxon>Artemisiinae</taxon>
        <taxon>Artemisia</taxon>
    </lineage>
</organism>
<evidence type="ECO:0000256" key="5">
    <source>
        <dbReference type="ARBA" id="ARBA00023163"/>
    </source>
</evidence>